<keyword evidence="1" id="KW-0862">Zinc</keyword>
<dbReference type="Proteomes" id="UP001164539">
    <property type="component" value="Chromosome 11"/>
</dbReference>
<evidence type="ECO:0000313" key="2">
    <source>
        <dbReference type="Proteomes" id="UP001164539"/>
    </source>
</evidence>
<reference evidence="1 2" key="1">
    <citation type="journal article" date="2023" name="Science">
        <title>Complex scaffold remodeling in plant triterpene biosynthesis.</title>
        <authorList>
            <person name="De La Pena R."/>
            <person name="Hodgson H."/>
            <person name="Liu J.C."/>
            <person name="Stephenson M.J."/>
            <person name="Martin A.C."/>
            <person name="Owen C."/>
            <person name="Harkess A."/>
            <person name="Leebens-Mack J."/>
            <person name="Jimenez L.E."/>
            <person name="Osbourn A."/>
            <person name="Sattely E.S."/>
        </authorList>
    </citation>
    <scope>NUCLEOTIDE SEQUENCE [LARGE SCALE GENOMIC DNA]</scope>
    <source>
        <strain evidence="2">cv. JPN11</strain>
        <tissue evidence="1">Leaf</tissue>
    </source>
</reference>
<proteinExistence type="predicted"/>
<protein>
    <submittedName>
        <fullName evidence="1">Zinc-finger domain of monoamine-oxidase A repressor R1 protein</fullName>
    </submittedName>
</protein>
<keyword evidence="1" id="KW-0479">Metal-binding</keyword>
<comment type="caution">
    <text evidence="1">The sequence shown here is derived from an EMBL/GenBank/DDBJ whole genome shotgun (WGS) entry which is preliminary data.</text>
</comment>
<evidence type="ECO:0000313" key="1">
    <source>
        <dbReference type="EMBL" id="KAJ4707125.1"/>
    </source>
</evidence>
<accession>A0ACC1X6Q0</accession>
<sequence length="584" mass="64177">MAVASSSSASKDQASSAAPQKEKESSRTKCPGVRVVGGRIYDSENGKTCHQCRQKTMDFVAACKIQKKEKQCTIKFCHKCLLNRYGEKAEDVALLGDWNCPKCRGICNCSFCMKKRGHKPTGQMVHTAKATGFSSVSEMLQTRGMDNLSHDEKIAKDTIGSPKKALPSEKDSGAALLGKPGKENSFDGDCDSNLKSQSLKTVLNNEKSKKKKRKGLKEICNSNGDSDVSLRVKGQKKQVSEEISKKEKHKVSEELSMVKKAKKKVKTNENGGTNPGNERIIDGVKNENTGSNLKPVFDAFKVKKYTAELQKKELAAEVLLPQGARLTTVAGIEISPVDVGHALQFLEFCAAFGEALSKCVSESKCAASDIPPDCFDRGGEGYDALDGSKKLKLLNFLCDEALGTTELRSWIDDQNAKFVERVKESREKVVAVKDKEKQLKQKLQDEVAKAIIANQGAPLSVSEHEAIVSEIKSKAAEAHAELVEAVGLVSKKRQRSDAVRTEPMLLENNGRALWRLKGCHGEPDILLQDIEGTWDAVSPYEKWFGYNADQVPAVEEYILSERQKRLRVQKNTNPHTIASADTNL</sequence>
<name>A0ACC1X6Q0_MELAZ</name>
<keyword evidence="2" id="KW-1185">Reference proteome</keyword>
<gene>
    <name evidence="1" type="ORF">OWV82_020688</name>
</gene>
<organism evidence="1 2">
    <name type="scientific">Melia azedarach</name>
    <name type="common">Chinaberry tree</name>
    <dbReference type="NCBI Taxonomy" id="155640"/>
    <lineage>
        <taxon>Eukaryota</taxon>
        <taxon>Viridiplantae</taxon>
        <taxon>Streptophyta</taxon>
        <taxon>Embryophyta</taxon>
        <taxon>Tracheophyta</taxon>
        <taxon>Spermatophyta</taxon>
        <taxon>Magnoliopsida</taxon>
        <taxon>eudicotyledons</taxon>
        <taxon>Gunneridae</taxon>
        <taxon>Pentapetalae</taxon>
        <taxon>rosids</taxon>
        <taxon>malvids</taxon>
        <taxon>Sapindales</taxon>
        <taxon>Meliaceae</taxon>
        <taxon>Melia</taxon>
    </lineage>
</organism>
<keyword evidence="1" id="KW-0863">Zinc-finger</keyword>
<dbReference type="EMBL" id="CM051404">
    <property type="protein sequence ID" value="KAJ4707125.1"/>
    <property type="molecule type" value="Genomic_DNA"/>
</dbReference>